<sequence>MKLARSAVSLAAAALLSTGLAAVPAPAYAVTDAELALRWAPIHHQDTDSSDYDADYLTRINFDGEWTMNDNWEAQPASLSRLTGNAYYSVAETSTHWFLIYAFYHPRDWSETCSNLNCHENDLEGVLLTVRKNGTTYGKLEAAITVAHSDFYSYVPAGSSFVSGRETVDGTLLTETWSGAAHPSTFQEAKGHGLKRWDGAAPPGGDGVIYQPTSAAAGEVPASGNDRTVAYALTSIFTTGGLWSHRNDTATFASYGTFRGDNYKDNAANAPWRWDDGNDGSDLQAGIMATDPAYLVHQYFDGTGTFSLTYTRNPYGG</sequence>
<comment type="caution">
    <text evidence="2">The sequence shown here is derived from an EMBL/GenBank/DDBJ whole genome shotgun (WGS) entry which is preliminary data.</text>
</comment>
<protein>
    <submittedName>
        <fullName evidence="2">Uncharacterized protein</fullName>
    </submittedName>
</protein>
<accession>A0A417XU25</accession>
<dbReference type="RefSeq" id="WP_118928482.1">
    <property type="nucleotide sequence ID" value="NZ_QXGH01000039.1"/>
</dbReference>
<feature type="signal peptide" evidence="1">
    <location>
        <begin position="1"/>
        <end position="29"/>
    </location>
</feature>
<evidence type="ECO:0000313" key="3">
    <source>
        <dbReference type="Proteomes" id="UP000283644"/>
    </source>
</evidence>
<dbReference type="AlphaFoldDB" id="A0A417XU25"/>
<evidence type="ECO:0000313" key="2">
    <source>
        <dbReference type="EMBL" id="RHW23836.1"/>
    </source>
</evidence>
<dbReference type="EMBL" id="QXGH01000039">
    <property type="protein sequence ID" value="RHW23836.1"/>
    <property type="molecule type" value="Genomic_DNA"/>
</dbReference>
<name>A0A417XU25_9ACTN</name>
<proteinExistence type="predicted"/>
<dbReference type="OrthoDB" id="1157227at2"/>
<evidence type="ECO:0000256" key="1">
    <source>
        <dbReference type="SAM" id="SignalP"/>
    </source>
</evidence>
<feature type="chain" id="PRO_5019231175" evidence="1">
    <location>
        <begin position="30"/>
        <end position="317"/>
    </location>
</feature>
<reference evidence="2 3" key="1">
    <citation type="submission" date="2018-09" db="EMBL/GenBank/DDBJ databases">
        <title>Genome sequencing of Nocardioides immobilis CCTCC AB 2017083 for comparison to Nocardioides silvaticus.</title>
        <authorList>
            <person name="Li C."/>
            <person name="Wang G."/>
        </authorList>
    </citation>
    <scope>NUCLEOTIDE SEQUENCE [LARGE SCALE GENOMIC DNA]</scope>
    <source>
        <strain evidence="2 3">CCTCC AB 2017083</strain>
    </source>
</reference>
<keyword evidence="3" id="KW-1185">Reference proteome</keyword>
<keyword evidence="1" id="KW-0732">Signal</keyword>
<dbReference type="Proteomes" id="UP000283644">
    <property type="component" value="Unassembled WGS sequence"/>
</dbReference>
<gene>
    <name evidence="2" type="ORF">D0Z08_27475</name>
</gene>
<organism evidence="2 3">
    <name type="scientific">Nocardioides immobilis</name>
    <dbReference type="NCBI Taxonomy" id="2049295"/>
    <lineage>
        <taxon>Bacteria</taxon>
        <taxon>Bacillati</taxon>
        <taxon>Actinomycetota</taxon>
        <taxon>Actinomycetes</taxon>
        <taxon>Propionibacteriales</taxon>
        <taxon>Nocardioidaceae</taxon>
        <taxon>Nocardioides</taxon>
    </lineage>
</organism>